<dbReference type="RefSeq" id="WP_127123544.1">
    <property type="nucleotide sequence ID" value="NZ_BHXQ01000006.1"/>
</dbReference>
<evidence type="ECO:0000256" key="1">
    <source>
        <dbReference type="SAM" id="Phobius"/>
    </source>
</evidence>
<evidence type="ECO:0000313" key="3">
    <source>
        <dbReference type="Proteomes" id="UP000288227"/>
    </source>
</evidence>
<accession>A0A401UDB5</accession>
<dbReference type="EMBL" id="BHXQ01000006">
    <property type="protein sequence ID" value="GCC52887.1"/>
    <property type="molecule type" value="Genomic_DNA"/>
</dbReference>
<comment type="caution">
    <text evidence="2">The sequence shown here is derived from an EMBL/GenBank/DDBJ whole genome shotgun (WGS) entry which is preliminary data.</text>
</comment>
<keyword evidence="1" id="KW-1133">Transmembrane helix</keyword>
<keyword evidence="1" id="KW-0472">Membrane</keyword>
<dbReference type="Proteomes" id="UP000288227">
    <property type="component" value="Unassembled WGS sequence"/>
</dbReference>
<proteinExistence type="predicted"/>
<evidence type="ECO:0000313" key="2">
    <source>
        <dbReference type="EMBL" id="GCC52887.1"/>
    </source>
</evidence>
<keyword evidence="1" id="KW-0812">Transmembrane</keyword>
<dbReference type="Pfam" id="PF19578">
    <property type="entry name" value="DUF6090"/>
    <property type="match status" value="1"/>
</dbReference>
<sequence>MGLLARIFNRQGSIKTRNYLAYAIGEILLVVIGIMLAVQVNDWQELAKNENILREHYINIKLNLETDIIALDTVLKSSEAGIRSTQSLIKQIQTTEKVSDQTGMDIVVSLNSFKFYLTKTGIEGLNDSGLFGLVDADLKQDILKYYWQCDKIVNYETATRTFLNEQYEPHFYEHYPEAYHVKNPYSILKPYFKDDPRKLSFIDETKFLNDRKFEALIMDRHWLSLRLKQEYSKAIPLAKIIISKIDSIIKK</sequence>
<dbReference type="InterPro" id="IPR045749">
    <property type="entry name" value="DUF6090"/>
</dbReference>
<keyword evidence="3" id="KW-1185">Reference proteome</keyword>
<protein>
    <submittedName>
        <fullName evidence="2">Uncharacterized protein</fullName>
    </submittedName>
</protein>
<feature type="transmembrane region" description="Helical" evidence="1">
    <location>
        <begin position="20"/>
        <end position="38"/>
    </location>
</feature>
<gene>
    <name evidence="2" type="ORF">SanaruYs_31270</name>
</gene>
<reference evidence="2 3" key="1">
    <citation type="submission" date="2018-11" db="EMBL/GenBank/DDBJ databases">
        <title>Chryseotalea sanarue gen. nov., sp., nov., a member of the family Cytophagaceae, isolated from a brackish lake in Hamamatsu Japan.</title>
        <authorList>
            <person name="Maejima Y."/>
            <person name="Iino T."/>
            <person name="Muraguchi Y."/>
            <person name="Fukuda K."/>
            <person name="Ohkuma M."/>
            <person name="Moriuchi R."/>
            <person name="Dohra H."/>
            <person name="Kimbara K."/>
            <person name="Shintani M."/>
        </authorList>
    </citation>
    <scope>NUCLEOTIDE SEQUENCE [LARGE SCALE GENOMIC DNA]</scope>
    <source>
        <strain evidence="2 3">Ys</strain>
    </source>
</reference>
<dbReference type="AlphaFoldDB" id="A0A401UDB5"/>
<organism evidence="2 3">
    <name type="scientific">Chryseotalea sanaruensis</name>
    <dbReference type="NCBI Taxonomy" id="2482724"/>
    <lineage>
        <taxon>Bacteria</taxon>
        <taxon>Pseudomonadati</taxon>
        <taxon>Bacteroidota</taxon>
        <taxon>Cytophagia</taxon>
        <taxon>Cytophagales</taxon>
        <taxon>Chryseotaleaceae</taxon>
        <taxon>Chryseotalea</taxon>
    </lineage>
</organism>
<name>A0A401UDB5_9BACT</name>
<dbReference type="OrthoDB" id="822590at2"/>